<dbReference type="AlphaFoldDB" id="A0A822ZEI1"/>
<organism evidence="1 2">
    <name type="scientific">Nelumbo nucifera</name>
    <name type="common">Sacred lotus</name>
    <dbReference type="NCBI Taxonomy" id="4432"/>
    <lineage>
        <taxon>Eukaryota</taxon>
        <taxon>Viridiplantae</taxon>
        <taxon>Streptophyta</taxon>
        <taxon>Embryophyta</taxon>
        <taxon>Tracheophyta</taxon>
        <taxon>Spermatophyta</taxon>
        <taxon>Magnoliopsida</taxon>
        <taxon>Proteales</taxon>
        <taxon>Nelumbonaceae</taxon>
        <taxon>Nelumbo</taxon>
    </lineage>
</organism>
<sequence length="44" mass="4998">MSSLKTLKHTQQTLQKIILSMGDQTVFASQKKIIKSSKLRIKLP</sequence>
<keyword evidence="2" id="KW-1185">Reference proteome</keyword>
<name>A0A822ZEI1_NELNU</name>
<accession>A0A822ZEI1</accession>
<proteinExistence type="predicted"/>
<dbReference type="Proteomes" id="UP000607653">
    <property type="component" value="Unassembled WGS sequence"/>
</dbReference>
<reference evidence="1 2" key="1">
    <citation type="journal article" date="2020" name="Mol. Biol. Evol.">
        <title>Distinct Expression and Methylation Patterns for Genes with Different Fates following a Single Whole-Genome Duplication in Flowering Plants.</title>
        <authorList>
            <person name="Shi T."/>
            <person name="Rahmani R.S."/>
            <person name="Gugger P.F."/>
            <person name="Wang M."/>
            <person name="Li H."/>
            <person name="Zhang Y."/>
            <person name="Li Z."/>
            <person name="Wang Q."/>
            <person name="Van de Peer Y."/>
            <person name="Marchal K."/>
            <person name="Chen J."/>
        </authorList>
    </citation>
    <scope>NUCLEOTIDE SEQUENCE [LARGE SCALE GENOMIC DNA]</scope>
    <source>
        <tissue evidence="1">Leaf</tissue>
    </source>
</reference>
<comment type="caution">
    <text evidence="1">The sequence shown here is derived from an EMBL/GenBank/DDBJ whole genome shotgun (WGS) entry which is preliminary data.</text>
</comment>
<dbReference type="EMBL" id="DUZY01000006">
    <property type="protein sequence ID" value="DAD42141.1"/>
    <property type="molecule type" value="Genomic_DNA"/>
</dbReference>
<gene>
    <name evidence="1" type="ORF">HUJ06_000371</name>
</gene>
<evidence type="ECO:0000313" key="1">
    <source>
        <dbReference type="EMBL" id="DAD42141.1"/>
    </source>
</evidence>
<evidence type="ECO:0000313" key="2">
    <source>
        <dbReference type="Proteomes" id="UP000607653"/>
    </source>
</evidence>
<protein>
    <submittedName>
        <fullName evidence="1">Uncharacterized protein</fullName>
    </submittedName>
</protein>